<dbReference type="SUPFAM" id="SSF49313">
    <property type="entry name" value="Cadherin-like"/>
    <property type="match status" value="12"/>
</dbReference>
<dbReference type="GO" id="GO:0009653">
    <property type="term" value="P:anatomical structure morphogenesis"/>
    <property type="evidence" value="ECO:0007669"/>
    <property type="project" value="UniProtKB-ARBA"/>
</dbReference>
<dbReference type="SMART" id="SM00112">
    <property type="entry name" value="CA"/>
    <property type="match status" value="11"/>
</dbReference>
<keyword evidence="3" id="KW-0677">Repeat</keyword>
<feature type="domain" description="Cadherin" evidence="10">
    <location>
        <begin position="875"/>
        <end position="1032"/>
    </location>
</feature>
<dbReference type="FunFam" id="2.60.40.60:FF:000814">
    <property type="entry name" value="Cadherin-89D"/>
    <property type="match status" value="1"/>
</dbReference>
<dbReference type="Pfam" id="PF00028">
    <property type="entry name" value="Cadherin"/>
    <property type="match status" value="7"/>
</dbReference>
<dbReference type="PROSITE" id="PS50268">
    <property type="entry name" value="CADHERIN_2"/>
    <property type="match status" value="12"/>
</dbReference>
<feature type="domain" description="Cadherin" evidence="10">
    <location>
        <begin position="48"/>
        <end position="129"/>
    </location>
</feature>
<dbReference type="InterPro" id="IPR015919">
    <property type="entry name" value="Cadherin-like_sf"/>
</dbReference>
<feature type="transmembrane region" description="Helical" evidence="9">
    <location>
        <begin position="1853"/>
        <end position="1876"/>
    </location>
</feature>
<comment type="subcellular location">
    <subcellularLocation>
        <location evidence="1">Membrane</location>
    </subcellularLocation>
</comment>
<feature type="domain" description="Cadherin" evidence="10">
    <location>
        <begin position="480"/>
        <end position="593"/>
    </location>
</feature>
<evidence type="ECO:0000256" key="3">
    <source>
        <dbReference type="ARBA" id="ARBA00022737"/>
    </source>
</evidence>
<dbReference type="PANTHER" id="PTHR24026">
    <property type="entry name" value="FAT ATYPICAL CADHERIN-RELATED"/>
    <property type="match status" value="1"/>
</dbReference>
<evidence type="ECO:0000256" key="9">
    <source>
        <dbReference type="SAM" id="Phobius"/>
    </source>
</evidence>
<dbReference type="PANTHER" id="PTHR24026:SF129">
    <property type="entry name" value="CADHERIN-89D"/>
    <property type="match status" value="1"/>
</dbReference>
<evidence type="ECO:0000259" key="10">
    <source>
        <dbReference type="PROSITE" id="PS50268"/>
    </source>
</evidence>
<feature type="domain" description="Cadherin" evidence="10">
    <location>
        <begin position="1239"/>
        <end position="1343"/>
    </location>
</feature>
<dbReference type="GO" id="GO:0005509">
    <property type="term" value="F:calcium ion binding"/>
    <property type="evidence" value="ECO:0007669"/>
    <property type="project" value="UniProtKB-UniRule"/>
</dbReference>
<keyword evidence="4 7" id="KW-0106">Calcium</keyword>
<dbReference type="STRING" id="35570.A0A1I8QBI2"/>
<feature type="domain" description="Cadherin" evidence="10">
    <location>
        <begin position="1622"/>
        <end position="1734"/>
    </location>
</feature>
<dbReference type="InterPro" id="IPR002126">
    <property type="entry name" value="Cadherin-like_dom"/>
</dbReference>
<dbReference type="FunFam" id="2.60.40.60:FF:000402">
    <property type="entry name" value="cadherin-89D"/>
    <property type="match status" value="1"/>
</dbReference>
<evidence type="ECO:0000256" key="1">
    <source>
        <dbReference type="ARBA" id="ARBA00004370"/>
    </source>
</evidence>
<dbReference type="FunFam" id="2.60.40.60:FF:000020">
    <property type="entry name" value="Dachsous cadherin-related 1b"/>
    <property type="match status" value="1"/>
</dbReference>
<evidence type="ECO:0000256" key="6">
    <source>
        <dbReference type="ARBA" id="ARBA00023136"/>
    </source>
</evidence>
<evidence type="ECO:0000256" key="7">
    <source>
        <dbReference type="PROSITE-ProRule" id="PRU00043"/>
    </source>
</evidence>
<dbReference type="GO" id="GO:0005886">
    <property type="term" value="C:plasma membrane"/>
    <property type="evidence" value="ECO:0007669"/>
    <property type="project" value="InterPro"/>
</dbReference>
<dbReference type="VEuPathDB" id="VectorBase:SCAU015628"/>
<dbReference type="GO" id="GO:0007156">
    <property type="term" value="P:homophilic cell adhesion via plasma membrane adhesion molecules"/>
    <property type="evidence" value="ECO:0007669"/>
    <property type="project" value="InterPro"/>
</dbReference>
<keyword evidence="6 9" id="KW-0472">Membrane</keyword>
<dbReference type="CDD" id="cd11304">
    <property type="entry name" value="Cadherin_repeat"/>
    <property type="match status" value="13"/>
</dbReference>
<dbReference type="FunFam" id="2.60.40.60:FF:000266">
    <property type="entry name" value="Cadherin 23"/>
    <property type="match status" value="1"/>
</dbReference>
<dbReference type="EnsemblMetazoa" id="SCAU015628-RA">
    <property type="protein sequence ID" value="SCAU015628-PA"/>
    <property type="gene ID" value="SCAU015628"/>
</dbReference>
<dbReference type="InterPro" id="IPR020894">
    <property type="entry name" value="Cadherin_CS"/>
</dbReference>
<protein>
    <recommendedName>
        <fullName evidence="10">Cadherin domain-containing protein</fullName>
    </recommendedName>
</protein>
<dbReference type="GO" id="GO:0060429">
    <property type="term" value="P:epithelium development"/>
    <property type="evidence" value="ECO:0007669"/>
    <property type="project" value="UniProtKB-ARBA"/>
</dbReference>
<feature type="region of interest" description="Disordered" evidence="8">
    <location>
        <begin position="1908"/>
        <end position="1937"/>
    </location>
</feature>
<dbReference type="Proteomes" id="UP000095300">
    <property type="component" value="Unassembled WGS sequence"/>
</dbReference>
<organism evidence="11 12">
    <name type="scientific">Stomoxys calcitrans</name>
    <name type="common">Stable fly</name>
    <name type="synonym">Conops calcitrans</name>
    <dbReference type="NCBI Taxonomy" id="35570"/>
    <lineage>
        <taxon>Eukaryota</taxon>
        <taxon>Metazoa</taxon>
        <taxon>Ecdysozoa</taxon>
        <taxon>Arthropoda</taxon>
        <taxon>Hexapoda</taxon>
        <taxon>Insecta</taxon>
        <taxon>Pterygota</taxon>
        <taxon>Neoptera</taxon>
        <taxon>Endopterygota</taxon>
        <taxon>Diptera</taxon>
        <taxon>Brachycera</taxon>
        <taxon>Muscomorpha</taxon>
        <taxon>Muscoidea</taxon>
        <taxon>Muscidae</taxon>
        <taxon>Stomoxys</taxon>
    </lineage>
</organism>
<name>A0A1I8QBI2_STOCA</name>
<dbReference type="PRINTS" id="PR00205">
    <property type="entry name" value="CADHERIN"/>
</dbReference>
<keyword evidence="5 9" id="KW-1133">Transmembrane helix</keyword>
<evidence type="ECO:0000256" key="2">
    <source>
        <dbReference type="ARBA" id="ARBA00022692"/>
    </source>
</evidence>
<dbReference type="OrthoDB" id="6252479at2759"/>
<feature type="domain" description="Cadherin" evidence="10">
    <location>
        <begin position="130"/>
        <end position="245"/>
    </location>
</feature>
<feature type="domain" description="Cadherin" evidence="10">
    <location>
        <begin position="275"/>
        <end position="361"/>
    </location>
</feature>
<keyword evidence="12" id="KW-1185">Reference proteome</keyword>
<gene>
    <name evidence="11" type="primary">106086404</name>
</gene>
<evidence type="ECO:0000313" key="12">
    <source>
        <dbReference type="Proteomes" id="UP000095300"/>
    </source>
</evidence>
<dbReference type="Gene3D" id="2.60.40.60">
    <property type="entry name" value="Cadherins"/>
    <property type="match status" value="13"/>
</dbReference>
<keyword evidence="2 9" id="KW-0812">Transmembrane</keyword>
<feature type="domain" description="Cadherin" evidence="10">
    <location>
        <begin position="1492"/>
        <end position="1619"/>
    </location>
</feature>
<feature type="domain" description="Cadherin" evidence="10">
    <location>
        <begin position="1365"/>
        <end position="1462"/>
    </location>
</feature>
<feature type="domain" description="Cadherin" evidence="10">
    <location>
        <begin position="799"/>
        <end position="874"/>
    </location>
</feature>
<evidence type="ECO:0000256" key="8">
    <source>
        <dbReference type="SAM" id="MobiDB-lite"/>
    </source>
</evidence>
<evidence type="ECO:0000256" key="4">
    <source>
        <dbReference type="ARBA" id="ARBA00022837"/>
    </source>
</evidence>
<dbReference type="PROSITE" id="PS00232">
    <property type="entry name" value="CADHERIN_1"/>
    <property type="match status" value="7"/>
</dbReference>
<reference evidence="11" key="1">
    <citation type="submission" date="2020-05" db="UniProtKB">
        <authorList>
            <consortium name="EnsemblMetazoa"/>
        </authorList>
    </citation>
    <scope>IDENTIFICATION</scope>
    <source>
        <strain evidence="11">USDA</strain>
    </source>
</reference>
<sequence length="1937" mass="219268">MNLKNAHQGCAFHDGGSTESEGVRFIRLREDANIGKDILTIKAYPRSKISLQSPENTGDHKYFAIHEYNLTSVVVTLTRSLEDLVDRDVPRNLLKFRIVCAAKNEKLEEGSYLSVTVYIEDVNDNKPEFLNTPYIVDIKENTPPGTIVFEGIQAFDRDKPNTPNSEVHFSMSTVPEQLSADGSPYFSLKSPHRPLLILKKELDFDNGIRLFKLPLFAWDRGTPANQVNTTITINVRDVDDLPPKFTEGVYRSKIDEFYPMTGMPIRIPLYFSPPIMAFDQDSLNASLVYDIISGNERKLFRVNPNNGIVYLQKEIDLEEESLPGNTFVLQIEARQKDNPLKKALARIEVEILDLNDNVPEFEADFYNISIVENLPTGFSVLQVNAVDRDQGENAEFLYNLKEHADAKGAFCIDSRSGWITVRDDRFLDREKRKAIHLEVEALERMPSYMDDVNLKKPSPNSVKVEITLLDQNDNTPKFEHGNLYEFKVPLTAPVGYMVGQVLALDPDEGPNGMLIYDMQRPKKSGYIPFRLDNKNGTIYVSGPLRRGRIAVFVEASDQPLNPSERRFSLAVITIEVFATLDDQSIDFIGAPYEFWIGSNAPLGTSVGQVRTTLIYESDDEIMYDLLHTYSEGVPFAIEERSGIITVIRELQEFKRKVYHFEAVANYLFANATQPLVMARSNQPLTTVPAPDLTDEGVLITNVTIHVISKPENQVPLRPVIEEINMNIIKFHIEENIVGGIIGQLLYKNGINIVNNDLESFRSLPAAPEANVTLNSRFRSKTSARRQTRKRLPRRLAQENNIKLRYIIANQQEVINKITITEDGTLLTLTGLDREQKDTYDLTVIVEYTTGLVSGAGIYQVEIKVDDVNDNAPEFNDLNYMGLIKENSVKGVEVALHKPIVITDKDLGKNAEFKVILQGDYSELFDITWVEQENASILNNLPRKPELFNVFNLSDQWNDDLKFLEMQADLKPFNLRMHNQPFFKVSYSGSRPLDREKDQIYNLKIFAIDSGGLSSYANLNILIADVNDNAPIFERISVFKDSRVEIREYTTDMEIYFVESSMNVMPNMASLNSNIVLPPYFIPGSPRLSPAEGGFNETKTAARPRSLVRSRGRPRIARAMGGLSKCPLFAVYEDTPVQKKILQITATDEDYGRNAQVQYDIVMENVEKLYGAGTQLPGKLNQHKYFTVDKLTGEIMVNYPLAANIEVILNITASDIDNLQDSTCLRFTIIDVNNHAPVFKKSWYSFDTAEGEYKDSVLGQVLAVDLDFGENSNVSYALSDSELPFKIKPLSGVIKITGSLDREVRDTYNFHVIAYDNAEPLYRLSSSVEVEVNVLDLNDNKPEFIGYDDLVKAELYIPDIPDRTMKVPLYKSFLDRNTKIGSFVKQVNALDKDYLGNGNGLVLYSLQHHDNQLLFNIDSREGIITTISNFRGYNNYGHLNVTVIASDLGSPSLSSTAIVLINLQGQVIVETTTTTTTPKPLDIMALTNTSIFQHQYYEIQILENNEAPTELMKVNFTKDFQPESLKWSLWLEEGQDPLEDAYPPFEFDPKLSILYALKSFDREQMERYQVRLKGEKPNREGRTYTRLAYPVVDERLEGLEHNECRILIKILDENDNAPVFKTSGQPIIAVVPRSANFGYPITRVEASDPDFGLNAEIRYRLLNDHSRLFAIDEISGKIRLISTIESTTDRVYGFDVKAMDRAGADDGKSNIINVFVYVIDEKKQVRVVVAGKPVDVEKKIDALMLALSDAIGMEVRVRLLEPHIGGKEPATDAYIYAVDHRTNAIVEMEQLQESLSTIQLDTLQLHQQQQLQQNAQNGYWDITKTMPRIIELAELGQVPHKSTHSANFWSSLEIVAIVLVAFCGVGSVLTALCFMCMRQKRGLWSQQEFPSSETGLTYTIARAGLDSCRRRRHQTQKTTAAKDQHHHHHQQQLQRQSQ</sequence>
<proteinExistence type="predicted"/>
<feature type="domain" description="Cadherin" evidence="10">
    <location>
        <begin position="362"/>
        <end position="478"/>
    </location>
</feature>
<evidence type="ECO:0000256" key="5">
    <source>
        <dbReference type="ARBA" id="ARBA00022989"/>
    </source>
</evidence>
<feature type="domain" description="Cadherin" evidence="10">
    <location>
        <begin position="1130"/>
        <end position="1238"/>
    </location>
</feature>
<evidence type="ECO:0000313" key="11">
    <source>
        <dbReference type="EnsemblMetazoa" id="SCAU015628-PA"/>
    </source>
</evidence>
<accession>A0A1I8QBI2</accession>